<name>A0A6J6NEK3_9ZZZZ</name>
<sequence length="102" mass="11309">METTTRLELPEYVARPFDVYVNGILQTEGTDYTVDDERALLFPRELEQEGKLGLMRWLSIFLGIAGTYRKNESVDVACSVNGKPVVASLTSKASHAAFPQQG</sequence>
<dbReference type="EMBL" id="CAEZXP010000001">
    <property type="protein sequence ID" value="CAB4685000.1"/>
    <property type="molecule type" value="Genomic_DNA"/>
</dbReference>
<accession>A0A6J6NEK3</accession>
<reference evidence="1" key="1">
    <citation type="submission" date="2020-05" db="EMBL/GenBank/DDBJ databases">
        <authorList>
            <person name="Chiriac C."/>
            <person name="Salcher M."/>
            <person name="Ghai R."/>
            <person name="Kavagutti S V."/>
        </authorList>
    </citation>
    <scope>NUCLEOTIDE SEQUENCE</scope>
</reference>
<gene>
    <name evidence="1" type="ORF">UFOPK2399_00217</name>
</gene>
<organism evidence="1">
    <name type="scientific">freshwater metagenome</name>
    <dbReference type="NCBI Taxonomy" id="449393"/>
    <lineage>
        <taxon>unclassified sequences</taxon>
        <taxon>metagenomes</taxon>
        <taxon>ecological metagenomes</taxon>
    </lineage>
</organism>
<proteinExistence type="predicted"/>
<evidence type="ECO:0000313" key="1">
    <source>
        <dbReference type="EMBL" id="CAB4685000.1"/>
    </source>
</evidence>
<dbReference type="AlphaFoldDB" id="A0A6J6NEK3"/>
<protein>
    <submittedName>
        <fullName evidence="1">Unannotated protein</fullName>
    </submittedName>
</protein>